<sequence>MERFHHPSPMYIVRVSYVYIISFIIFLVVSDPSYSKDTIFVLRREVTLGCELVAEWRLLESLAMIETHRHESHPMHGSGGLS</sequence>
<accession>Q98644</accession>
<reference evidence="2" key="1">
    <citation type="journal article" date="1996" name="Virus Genes">
        <title>Rice tungro spherical virus: Nucleotide sequence of the 3' genomic half and studies on the two small 3' open reading frames.</title>
        <authorList>
            <person name="Thole V."/>
            <person name="Hull R."/>
        </authorList>
    </citation>
    <scope>NUCLEOTIDE SEQUENCE</scope>
    <source>
        <strain evidence="2">Indian</strain>
    </source>
</reference>
<name>Q98644_9SECO</name>
<feature type="transmembrane region" description="Helical" evidence="1">
    <location>
        <begin position="12"/>
        <end position="29"/>
    </location>
</feature>
<protein>
    <submittedName>
        <fullName evidence="2">ORF3 protein</fullName>
    </submittedName>
</protein>
<evidence type="ECO:0000313" key="2">
    <source>
        <dbReference type="EMBL" id="CAA67048.1"/>
    </source>
</evidence>
<keyword evidence="1" id="KW-0472">Membrane</keyword>
<evidence type="ECO:0000256" key="1">
    <source>
        <dbReference type="SAM" id="Phobius"/>
    </source>
</evidence>
<gene>
    <name evidence="2" type="primary">ORF3</name>
</gene>
<dbReference type="EMBL" id="X98398">
    <property type="protein sequence ID" value="CAA67048.1"/>
    <property type="molecule type" value="Genomic_RNA"/>
</dbReference>
<organism evidence="2">
    <name type="scientific">Rice tungro spherical virus</name>
    <dbReference type="NCBI Taxonomy" id="35287"/>
    <lineage>
        <taxon>Viruses</taxon>
        <taxon>Riboviria</taxon>
        <taxon>Orthornavirae</taxon>
        <taxon>Pisuviricota</taxon>
        <taxon>Pisoniviricetes</taxon>
        <taxon>Picornavirales</taxon>
        <taxon>Secoviridae</taxon>
        <taxon>Waikavirus</taxon>
        <taxon>Ritunrivirus</taxon>
        <taxon>Waikavirus oryzae</taxon>
    </lineage>
</organism>
<keyword evidence="1" id="KW-0812">Transmembrane</keyword>
<proteinExistence type="predicted"/>
<keyword evidence="1" id="KW-1133">Transmembrane helix</keyword>